<evidence type="ECO:0000313" key="2">
    <source>
        <dbReference type="Proteomes" id="UP000499080"/>
    </source>
</evidence>
<feature type="non-terminal residue" evidence="1">
    <location>
        <position position="1"/>
    </location>
</feature>
<evidence type="ECO:0000313" key="1">
    <source>
        <dbReference type="EMBL" id="GBO45404.1"/>
    </source>
</evidence>
<dbReference type="AlphaFoldDB" id="A0A4Y2X8Z5"/>
<sequence>YRKKLGTLSVRSYLNDKLPHRWIGRRADDDLFLNQWPPKQPSFNSLRFFWCYIKDEEVFSLPLSANNDELNPLITEVIQTVTQNGLENKWVVSSYRLDISRVLGGGHIEHL</sequence>
<proteinExistence type="predicted"/>
<dbReference type="EMBL" id="BGPR01072495">
    <property type="protein sequence ID" value="GBO45404.1"/>
    <property type="molecule type" value="Genomic_DNA"/>
</dbReference>
<organism evidence="1 2">
    <name type="scientific">Araneus ventricosus</name>
    <name type="common">Orbweaver spider</name>
    <name type="synonym">Epeira ventricosa</name>
    <dbReference type="NCBI Taxonomy" id="182803"/>
    <lineage>
        <taxon>Eukaryota</taxon>
        <taxon>Metazoa</taxon>
        <taxon>Ecdysozoa</taxon>
        <taxon>Arthropoda</taxon>
        <taxon>Chelicerata</taxon>
        <taxon>Arachnida</taxon>
        <taxon>Araneae</taxon>
        <taxon>Araneomorphae</taxon>
        <taxon>Entelegynae</taxon>
        <taxon>Araneoidea</taxon>
        <taxon>Araneidae</taxon>
        <taxon>Araneus</taxon>
    </lineage>
</organism>
<protein>
    <submittedName>
        <fullName evidence="1">Uncharacterized protein</fullName>
    </submittedName>
</protein>
<comment type="caution">
    <text evidence="1">The sequence shown here is derived from an EMBL/GenBank/DDBJ whole genome shotgun (WGS) entry which is preliminary data.</text>
</comment>
<reference evidence="1 2" key="1">
    <citation type="journal article" date="2019" name="Sci. Rep.">
        <title>Orb-weaving spider Araneus ventricosus genome elucidates the spidroin gene catalogue.</title>
        <authorList>
            <person name="Kono N."/>
            <person name="Nakamura H."/>
            <person name="Ohtoshi R."/>
            <person name="Moran D.A.P."/>
            <person name="Shinohara A."/>
            <person name="Yoshida Y."/>
            <person name="Fujiwara M."/>
            <person name="Mori M."/>
            <person name="Tomita M."/>
            <person name="Arakawa K."/>
        </authorList>
    </citation>
    <scope>NUCLEOTIDE SEQUENCE [LARGE SCALE GENOMIC DNA]</scope>
</reference>
<name>A0A4Y2X8Z5_ARAVE</name>
<accession>A0A4Y2X8Z5</accession>
<gene>
    <name evidence="1" type="ORF">AVEN_164627_1</name>
</gene>
<dbReference type="Proteomes" id="UP000499080">
    <property type="component" value="Unassembled WGS sequence"/>
</dbReference>
<keyword evidence="2" id="KW-1185">Reference proteome</keyword>